<dbReference type="Proteomes" id="UP000278062">
    <property type="component" value="Unassembled WGS sequence"/>
</dbReference>
<sequence length="211" mass="22757">MQFLMKLAGIVGFIIVVGNSITRCSDDEDVSRIAAADVAAPVVPDAPVYTAVSHDTTEALPDTQEEENDCYTDVSPPLRALINDIGACDLEAALRRHSSSVLSVIPAKGFKEGVAGVFKKYHLHVNQNADVECSDLPLVKIDPRPGCVILIHVSRVRDSGKYSEMAGWSALWFRGVGDSAFKPISPFAEHLSTSNDSMLKVGGFMEALDRP</sequence>
<evidence type="ECO:0000313" key="2">
    <source>
        <dbReference type="Proteomes" id="UP000278062"/>
    </source>
</evidence>
<evidence type="ECO:0000313" key="1">
    <source>
        <dbReference type="EMBL" id="RMN95097.1"/>
    </source>
</evidence>
<name>A0A3M3N6E1_9PSED</name>
<organism evidence="1 2">
    <name type="scientific">Pseudomonas syringae pv. apii</name>
    <dbReference type="NCBI Taxonomy" id="81036"/>
    <lineage>
        <taxon>Bacteria</taxon>
        <taxon>Pseudomonadati</taxon>
        <taxon>Pseudomonadota</taxon>
        <taxon>Gammaproteobacteria</taxon>
        <taxon>Pseudomonadales</taxon>
        <taxon>Pseudomonadaceae</taxon>
        <taxon>Pseudomonas</taxon>
    </lineage>
</organism>
<dbReference type="RefSeq" id="WP_074846295.1">
    <property type="nucleotide sequence ID" value="NZ_RBPB01000123.1"/>
</dbReference>
<protein>
    <submittedName>
        <fullName evidence="1">Uncharacterized protein</fullName>
    </submittedName>
</protein>
<accession>A0A3M3N6E1</accession>
<comment type="caution">
    <text evidence="1">The sequence shown here is derived from an EMBL/GenBank/DDBJ whole genome shotgun (WGS) entry which is preliminary data.</text>
</comment>
<reference evidence="1 2" key="1">
    <citation type="submission" date="2018-08" db="EMBL/GenBank/DDBJ databases">
        <title>Recombination of ecologically and evolutionarily significant loci maintains genetic cohesion in the Pseudomonas syringae species complex.</title>
        <authorList>
            <person name="Dillon M."/>
            <person name="Thakur S."/>
            <person name="Almeida R.N.D."/>
            <person name="Weir B.S."/>
            <person name="Guttman D.S."/>
        </authorList>
    </citation>
    <scope>NUCLEOTIDE SEQUENCE [LARGE SCALE GENOMIC DNA]</scope>
    <source>
        <strain evidence="1 2">1089_5</strain>
    </source>
</reference>
<gene>
    <name evidence="1" type="ORF">ALQ49_03490</name>
</gene>
<dbReference type="EMBL" id="RBPL01000078">
    <property type="protein sequence ID" value="RMN95097.1"/>
    <property type="molecule type" value="Genomic_DNA"/>
</dbReference>
<proteinExistence type="predicted"/>
<dbReference type="AlphaFoldDB" id="A0A3M3N6E1"/>